<dbReference type="GO" id="GO:0031012">
    <property type="term" value="C:extracellular matrix"/>
    <property type="evidence" value="ECO:0007669"/>
    <property type="project" value="TreeGrafter"/>
</dbReference>
<gene>
    <name evidence="5" type="ORF">DFR75_1011590</name>
</gene>
<feature type="chain" id="PRO_5038392777" evidence="3">
    <location>
        <begin position="23"/>
        <end position="213"/>
    </location>
</feature>
<feature type="domain" description="FAS1" evidence="4">
    <location>
        <begin position="77"/>
        <end position="209"/>
    </location>
</feature>
<dbReference type="GO" id="GO:0005615">
    <property type="term" value="C:extracellular space"/>
    <property type="evidence" value="ECO:0007669"/>
    <property type="project" value="TreeGrafter"/>
</dbReference>
<dbReference type="InterPro" id="IPR050904">
    <property type="entry name" value="Adhesion/Biosynth-related"/>
</dbReference>
<dbReference type="PROSITE" id="PS50213">
    <property type="entry name" value="FAS1"/>
    <property type="match status" value="1"/>
</dbReference>
<dbReference type="SMART" id="SM00554">
    <property type="entry name" value="FAS1"/>
    <property type="match status" value="1"/>
</dbReference>
<reference evidence="5 6" key="1">
    <citation type="submission" date="2019-03" db="EMBL/GenBank/DDBJ databases">
        <title>Genomic Encyclopedia of Type Strains, Phase IV (KMG-IV): sequencing the most valuable type-strain genomes for metagenomic binning, comparative biology and taxonomic classification.</title>
        <authorList>
            <person name="Goeker M."/>
        </authorList>
    </citation>
    <scope>NUCLEOTIDE SEQUENCE [LARGE SCALE GENOMIC DNA]</scope>
    <source>
        <strain evidence="5 6">DSM 44496</strain>
    </source>
</reference>
<dbReference type="InterPro" id="IPR000782">
    <property type="entry name" value="FAS1_domain"/>
</dbReference>
<evidence type="ECO:0000256" key="2">
    <source>
        <dbReference type="SAM" id="MobiDB-lite"/>
    </source>
</evidence>
<dbReference type="RefSeq" id="WP_067485568.1">
    <property type="nucleotide sequence ID" value="NZ_JBHXPO010000012.1"/>
</dbReference>
<comment type="caution">
    <text evidence="5">The sequence shown here is derived from an EMBL/GenBank/DDBJ whole genome shotgun (WGS) entry which is preliminary data.</text>
</comment>
<dbReference type="Gene3D" id="2.30.180.10">
    <property type="entry name" value="FAS1 domain"/>
    <property type="match status" value="1"/>
</dbReference>
<organism evidence="5 6">
    <name type="scientific">Nocardia ignorata</name>
    <dbReference type="NCBI Taxonomy" id="145285"/>
    <lineage>
        <taxon>Bacteria</taxon>
        <taxon>Bacillati</taxon>
        <taxon>Actinomycetota</taxon>
        <taxon>Actinomycetes</taxon>
        <taxon>Mycobacteriales</taxon>
        <taxon>Nocardiaceae</taxon>
        <taxon>Nocardia</taxon>
    </lineage>
</organism>
<protein>
    <submittedName>
        <fullName evidence="5">Putative surface protein with fasciclin (FAS1) repeats</fullName>
    </submittedName>
</protein>
<dbReference type="GO" id="GO:0007155">
    <property type="term" value="P:cell adhesion"/>
    <property type="evidence" value="ECO:0007669"/>
    <property type="project" value="TreeGrafter"/>
</dbReference>
<sequence length="213" mass="21189">MRSVRNSLMAALVLGSVVGLTACSQDDKADTSTAASTTTATSSAMGTPAASGPVGPGCAEYAAQVPSGPGSVAGMAQDPVAVAASNNPMLKTLVSAVSGKLNPDVNLVDTLNGGQFTVFAPVDSAFGKIDPATIESLKTDSATLTTILTYHVVPGRIEPPQIAGTHATVQGADVKVSGSGDNLTVNDAKVLCGGVQTANATVYMIDTVLMPPA</sequence>
<dbReference type="PANTHER" id="PTHR10900">
    <property type="entry name" value="PERIOSTIN-RELATED"/>
    <property type="match status" value="1"/>
</dbReference>
<evidence type="ECO:0000256" key="1">
    <source>
        <dbReference type="ARBA" id="ARBA00022729"/>
    </source>
</evidence>
<name>A0A4R6PUD7_NOCIG</name>
<dbReference type="AlphaFoldDB" id="A0A4R6PUD7"/>
<keyword evidence="6" id="KW-1185">Reference proteome</keyword>
<evidence type="ECO:0000256" key="3">
    <source>
        <dbReference type="SAM" id="SignalP"/>
    </source>
</evidence>
<proteinExistence type="predicted"/>
<feature type="region of interest" description="Disordered" evidence="2">
    <location>
        <begin position="27"/>
        <end position="51"/>
    </location>
</feature>
<dbReference type="FunFam" id="2.30.180.10:FF:000019">
    <property type="entry name" value="Cell surface lipoprotein"/>
    <property type="match status" value="1"/>
</dbReference>
<evidence type="ECO:0000313" key="6">
    <source>
        <dbReference type="Proteomes" id="UP000295087"/>
    </source>
</evidence>
<dbReference type="PANTHER" id="PTHR10900:SF77">
    <property type="entry name" value="FI19380P1"/>
    <property type="match status" value="1"/>
</dbReference>
<dbReference type="EMBL" id="SNXK01000001">
    <property type="protein sequence ID" value="TDP42478.1"/>
    <property type="molecule type" value="Genomic_DNA"/>
</dbReference>
<dbReference type="GO" id="GO:0030198">
    <property type="term" value="P:extracellular matrix organization"/>
    <property type="evidence" value="ECO:0007669"/>
    <property type="project" value="TreeGrafter"/>
</dbReference>
<feature type="compositionally biased region" description="Low complexity" evidence="2">
    <location>
        <begin position="31"/>
        <end position="51"/>
    </location>
</feature>
<evidence type="ECO:0000313" key="5">
    <source>
        <dbReference type="EMBL" id="TDP42478.1"/>
    </source>
</evidence>
<keyword evidence="1 3" id="KW-0732">Signal</keyword>
<accession>A0A4R6PUD7</accession>
<evidence type="ECO:0000259" key="4">
    <source>
        <dbReference type="PROSITE" id="PS50213"/>
    </source>
</evidence>
<dbReference type="InterPro" id="IPR036378">
    <property type="entry name" value="FAS1_dom_sf"/>
</dbReference>
<dbReference type="SUPFAM" id="SSF82153">
    <property type="entry name" value="FAS1 domain"/>
    <property type="match status" value="1"/>
</dbReference>
<dbReference type="PROSITE" id="PS51257">
    <property type="entry name" value="PROKAR_LIPOPROTEIN"/>
    <property type="match status" value="1"/>
</dbReference>
<dbReference type="Proteomes" id="UP000295087">
    <property type="component" value="Unassembled WGS sequence"/>
</dbReference>
<feature type="signal peptide" evidence="3">
    <location>
        <begin position="1"/>
        <end position="22"/>
    </location>
</feature>
<dbReference type="Pfam" id="PF02469">
    <property type="entry name" value="Fasciclin"/>
    <property type="match status" value="1"/>
</dbReference>
<dbReference type="GO" id="GO:0050839">
    <property type="term" value="F:cell adhesion molecule binding"/>
    <property type="evidence" value="ECO:0007669"/>
    <property type="project" value="TreeGrafter"/>
</dbReference>